<dbReference type="STRING" id="1423801.FD50_GL000815"/>
<evidence type="ECO:0000256" key="7">
    <source>
        <dbReference type="ARBA" id="ARBA00022824"/>
    </source>
</evidence>
<keyword evidence="11" id="KW-0472">Membrane</keyword>
<dbReference type="Pfam" id="PF02485">
    <property type="entry name" value="Branch"/>
    <property type="match status" value="1"/>
</dbReference>
<keyword evidence="8" id="KW-0735">Signal-anchor</keyword>
<proteinExistence type="predicted"/>
<dbReference type="PANTHER" id="PTHR46025:SF3">
    <property type="entry name" value="XYLOSYLTRANSFERASE OXT"/>
    <property type="match status" value="1"/>
</dbReference>
<keyword evidence="6" id="KW-0479">Metal-binding</keyword>
<reference evidence="15 16" key="1">
    <citation type="journal article" date="2015" name="Genome Announc.">
        <title>Expanding the biotechnology potential of lactobacilli through comparative genomics of 213 strains and associated genera.</title>
        <authorList>
            <person name="Sun Z."/>
            <person name="Harris H.M."/>
            <person name="McCann A."/>
            <person name="Guo C."/>
            <person name="Argimon S."/>
            <person name="Zhang W."/>
            <person name="Yang X."/>
            <person name="Jeffery I.B."/>
            <person name="Cooney J.C."/>
            <person name="Kagawa T.F."/>
            <person name="Liu W."/>
            <person name="Song Y."/>
            <person name="Salvetti E."/>
            <person name="Wrobel A."/>
            <person name="Rasinkangas P."/>
            <person name="Parkhill J."/>
            <person name="Rea M.C."/>
            <person name="O'Sullivan O."/>
            <person name="Ritari J."/>
            <person name="Douillard F.P."/>
            <person name="Paul Ross R."/>
            <person name="Yang R."/>
            <person name="Briner A.E."/>
            <person name="Felis G.E."/>
            <person name="de Vos W.M."/>
            <person name="Barrangou R."/>
            <person name="Klaenhammer T.R."/>
            <person name="Caufield P.W."/>
            <person name="Cui Y."/>
            <person name="Zhang H."/>
            <person name="O'Toole P.W."/>
        </authorList>
    </citation>
    <scope>NUCLEOTIDE SEQUENCE [LARGE SCALE GENOMIC DNA]</scope>
    <source>
        <strain evidence="15 16">DSM 16230</strain>
    </source>
</reference>
<dbReference type="InterPro" id="IPR003406">
    <property type="entry name" value="Glyco_trans_14"/>
</dbReference>
<evidence type="ECO:0000313" key="16">
    <source>
        <dbReference type="Proteomes" id="UP000051166"/>
    </source>
</evidence>
<evidence type="ECO:0000256" key="10">
    <source>
        <dbReference type="ARBA" id="ARBA00023034"/>
    </source>
</evidence>
<gene>
    <name evidence="15" type="ORF">FD50_GL000815</name>
</gene>
<dbReference type="InterPro" id="IPR043538">
    <property type="entry name" value="XYLT"/>
</dbReference>
<comment type="caution">
    <text evidence="15">The sequence shown here is derived from an EMBL/GenBank/DDBJ whole genome shotgun (WGS) entry which is preliminary data.</text>
</comment>
<dbReference type="GO" id="GO:0050650">
    <property type="term" value="P:chondroitin sulfate proteoglycan biosynthetic process"/>
    <property type="evidence" value="ECO:0007669"/>
    <property type="project" value="TreeGrafter"/>
</dbReference>
<evidence type="ECO:0000256" key="6">
    <source>
        <dbReference type="ARBA" id="ARBA00022723"/>
    </source>
</evidence>
<evidence type="ECO:0000256" key="3">
    <source>
        <dbReference type="ARBA" id="ARBA00022676"/>
    </source>
</evidence>
<keyword evidence="3" id="KW-0328">Glycosyltransferase</keyword>
<accession>A0A0R1V4R9</accession>
<evidence type="ECO:0000256" key="5">
    <source>
        <dbReference type="ARBA" id="ARBA00022692"/>
    </source>
</evidence>
<keyword evidence="9" id="KW-1133">Transmembrane helix</keyword>
<dbReference type="OrthoDB" id="7943907at2"/>
<name>A0A0R1V4R9_9LACO</name>
<dbReference type="RefSeq" id="WP_056960880.1">
    <property type="nucleotide sequence ID" value="NZ_AZFQ01000039.1"/>
</dbReference>
<sequence>MQAVLILAHKDVSQIIALANLLKRKFLVLVHFDKSLGLTSADKERLKENNVKYFSKVNVHWGSWSIAQAAILLMQEALKNPEVTYCHVISGQDWPVTNLDQIHAFYEDNDRIYMEYHRSREVKKSGEPVILWQKYYFNYDQINRRSKFGKIYHRLLLGAQTLLRINKFKKYNITLEIYNGPNWVDLPRDAIEYCLDYLNKHTNLLRIFQTGCFSDEFWMQTILVNSPEFRKRIVKNNHRYLNWQKKNGSYPAVLDEQDFPDISKSQCHFGRKFDSTHSKKLIALLNIQEKS</sequence>
<evidence type="ECO:0000256" key="1">
    <source>
        <dbReference type="ARBA" id="ARBA00004323"/>
    </source>
</evidence>
<evidence type="ECO:0000256" key="8">
    <source>
        <dbReference type="ARBA" id="ARBA00022968"/>
    </source>
</evidence>
<dbReference type="GO" id="GO:0046872">
    <property type="term" value="F:metal ion binding"/>
    <property type="evidence" value="ECO:0007669"/>
    <property type="project" value="UniProtKB-KW"/>
</dbReference>
<dbReference type="EMBL" id="AZFQ01000039">
    <property type="protein sequence ID" value="KRL98499.1"/>
    <property type="molecule type" value="Genomic_DNA"/>
</dbReference>
<evidence type="ECO:0000256" key="2">
    <source>
        <dbReference type="ARBA" id="ARBA00004648"/>
    </source>
</evidence>
<evidence type="ECO:0000256" key="14">
    <source>
        <dbReference type="ARBA" id="ARBA00042865"/>
    </source>
</evidence>
<protein>
    <recommendedName>
        <fullName evidence="14">Peptide O-xylosyltransferase</fullName>
    </recommendedName>
</protein>
<keyword evidence="5" id="KW-0812">Transmembrane</keyword>
<dbReference type="PANTHER" id="PTHR46025">
    <property type="entry name" value="XYLOSYLTRANSFERASE OXT"/>
    <property type="match status" value="1"/>
</dbReference>
<evidence type="ECO:0000256" key="9">
    <source>
        <dbReference type="ARBA" id="ARBA00022989"/>
    </source>
</evidence>
<keyword evidence="13" id="KW-0325">Glycoprotein</keyword>
<keyword evidence="7" id="KW-0256">Endoplasmic reticulum</keyword>
<evidence type="ECO:0000256" key="11">
    <source>
        <dbReference type="ARBA" id="ARBA00023136"/>
    </source>
</evidence>
<evidence type="ECO:0000256" key="13">
    <source>
        <dbReference type="ARBA" id="ARBA00023180"/>
    </source>
</evidence>
<dbReference type="AlphaFoldDB" id="A0A0R1V4R9"/>
<keyword evidence="4 15" id="KW-0808">Transferase</keyword>
<dbReference type="Proteomes" id="UP000051166">
    <property type="component" value="Unassembled WGS sequence"/>
</dbReference>
<organism evidence="15 16">
    <name type="scientific">Liquorilactobacillus satsumensis DSM 16230 = JCM 12392</name>
    <dbReference type="NCBI Taxonomy" id="1423801"/>
    <lineage>
        <taxon>Bacteria</taxon>
        <taxon>Bacillati</taxon>
        <taxon>Bacillota</taxon>
        <taxon>Bacilli</taxon>
        <taxon>Lactobacillales</taxon>
        <taxon>Lactobacillaceae</taxon>
        <taxon>Liquorilactobacillus</taxon>
    </lineage>
</organism>
<dbReference type="GO" id="GO:0015012">
    <property type="term" value="P:heparan sulfate proteoglycan biosynthetic process"/>
    <property type="evidence" value="ECO:0007669"/>
    <property type="project" value="TreeGrafter"/>
</dbReference>
<evidence type="ECO:0000313" key="15">
    <source>
        <dbReference type="EMBL" id="KRL98499.1"/>
    </source>
</evidence>
<keyword evidence="16" id="KW-1185">Reference proteome</keyword>
<dbReference type="PATRIC" id="fig|1423801.4.peg.829"/>
<keyword evidence="10" id="KW-0333">Golgi apparatus</keyword>
<keyword evidence="12" id="KW-1015">Disulfide bond</keyword>
<dbReference type="GO" id="GO:0016020">
    <property type="term" value="C:membrane"/>
    <property type="evidence" value="ECO:0007669"/>
    <property type="project" value="InterPro"/>
</dbReference>
<dbReference type="GO" id="GO:0030158">
    <property type="term" value="F:protein xylosyltransferase activity"/>
    <property type="evidence" value="ECO:0007669"/>
    <property type="project" value="InterPro"/>
</dbReference>
<comment type="subcellular location">
    <subcellularLocation>
        <location evidence="2">Endoplasmic reticulum membrane</location>
        <topology evidence="2">Single-pass type II membrane protein</topology>
    </subcellularLocation>
    <subcellularLocation>
        <location evidence="1">Golgi apparatus membrane</location>
        <topology evidence="1">Single-pass type II membrane protein</topology>
    </subcellularLocation>
</comment>
<dbReference type="GeneID" id="98308224"/>
<evidence type="ECO:0000256" key="4">
    <source>
        <dbReference type="ARBA" id="ARBA00022679"/>
    </source>
</evidence>
<evidence type="ECO:0000256" key="12">
    <source>
        <dbReference type="ARBA" id="ARBA00023157"/>
    </source>
</evidence>